<evidence type="ECO:0000313" key="2">
    <source>
        <dbReference type="Proteomes" id="UP001383192"/>
    </source>
</evidence>
<keyword evidence="2" id="KW-1185">Reference proteome</keyword>
<name>A0AAW0B4E5_9AGAR</name>
<proteinExistence type="predicted"/>
<dbReference type="Proteomes" id="UP001383192">
    <property type="component" value="Unassembled WGS sequence"/>
</dbReference>
<comment type="caution">
    <text evidence="1">The sequence shown here is derived from an EMBL/GenBank/DDBJ whole genome shotgun (WGS) entry which is preliminary data.</text>
</comment>
<accession>A0AAW0B4E5</accession>
<sequence length="134" mass="15599">MKLDRSLIIYPGKTVTAEDGFIIAQNCNFYLEDLMYFRLLKPDDLYTHVLEIDPKDPSKKFFWEKSLAERLLKQAIKSLKLVKQMAEAGVRIPEMYKGIFGGEMVPEEREMLLNEEDYKHLMAYSALLTKCGQL</sequence>
<dbReference type="EMBL" id="JAYKXP010000194">
    <property type="protein sequence ID" value="KAK7020139.1"/>
    <property type="molecule type" value="Genomic_DNA"/>
</dbReference>
<gene>
    <name evidence="1" type="ORF">VNI00_017859</name>
</gene>
<protein>
    <submittedName>
        <fullName evidence="1">Uncharacterized protein</fullName>
    </submittedName>
</protein>
<organism evidence="1 2">
    <name type="scientific">Paramarasmius palmivorus</name>
    <dbReference type="NCBI Taxonomy" id="297713"/>
    <lineage>
        <taxon>Eukaryota</taxon>
        <taxon>Fungi</taxon>
        <taxon>Dikarya</taxon>
        <taxon>Basidiomycota</taxon>
        <taxon>Agaricomycotina</taxon>
        <taxon>Agaricomycetes</taxon>
        <taxon>Agaricomycetidae</taxon>
        <taxon>Agaricales</taxon>
        <taxon>Marasmiineae</taxon>
        <taxon>Marasmiaceae</taxon>
        <taxon>Paramarasmius</taxon>
    </lineage>
</organism>
<reference evidence="1 2" key="1">
    <citation type="submission" date="2024-01" db="EMBL/GenBank/DDBJ databases">
        <title>A draft genome for a cacao thread blight-causing isolate of Paramarasmius palmivorus.</title>
        <authorList>
            <person name="Baruah I.K."/>
            <person name="Bukari Y."/>
            <person name="Amoako-Attah I."/>
            <person name="Meinhardt L.W."/>
            <person name="Bailey B.A."/>
            <person name="Cohen S.P."/>
        </authorList>
    </citation>
    <scope>NUCLEOTIDE SEQUENCE [LARGE SCALE GENOMIC DNA]</scope>
    <source>
        <strain evidence="1 2">GH-12</strain>
    </source>
</reference>
<evidence type="ECO:0000313" key="1">
    <source>
        <dbReference type="EMBL" id="KAK7020139.1"/>
    </source>
</evidence>
<dbReference type="AlphaFoldDB" id="A0AAW0B4E5"/>